<dbReference type="Pfam" id="PF00337">
    <property type="entry name" value="Gal-bind_lectin"/>
    <property type="match status" value="2"/>
</dbReference>
<dbReference type="EMBL" id="CAJFCJ010000019">
    <property type="protein sequence ID" value="CAD5123021.1"/>
    <property type="molecule type" value="Genomic_DNA"/>
</dbReference>
<feature type="domain" description="Galectin" evidence="3">
    <location>
        <begin position="134"/>
        <end position="272"/>
    </location>
</feature>
<dbReference type="InterPro" id="IPR001079">
    <property type="entry name" value="Galectin_CRD"/>
</dbReference>
<organism evidence="4 5">
    <name type="scientific">Dimorphilus gyrociliatus</name>
    <dbReference type="NCBI Taxonomy" id="2664684"/>
    <lineage>
        <taxon>Eukaryota</taxon>
        <taxon>Metazoa</taxon>
        <taxon>Spiralia</taxon>
        <taxon>Lophotrochozoa</taxon>
        <taxon>Annelida</taxon>
        <taxon>Polychaeta</taxon>
        <taxon>Polychaeta incertae sedis</taxon>
        <taxon>Dinophilidae</taxon>
        <taxon>Dimorphilus</taxon>
    </lineage>
</organism>
<dbReference type="SUPFAM" id="SSF49899">
    <property type="entry name" value="Concanavalin A-like lectins/glucanases"/>
    <property type="match status" value="2"/>
</dbReference>
<evidence type="ECO:0000256" key="1">
    <source>
        <dbReference type="ARBA" id="ARBA00022734"/>
    </source>
</evidence>
<dbReference type="PANTHER" id="PTHR11346:SF176">
    <property type="entry name" value="32 KDA BETA-GALACTOSIDE-BINDING LECTIN LEC-3"/>
    <property type="match status" value="1"/>
</dbReference>
<dbReference type="GO" id="GO:0016936">
    <property type="term" value="F:galactoside binding"/>
    <property type="evidence" value="ECO:0007669"/>
    <property type="project" value="TreeGrafter"/>
</dbReference>
<keyword evidence="1 2" id="KW-0430">Lectin</keyword>
<evidence type="ECO:0000313" key="5">
    <source>
        <dbReference type="Proteomes" id="UP000549394"/>
    </source>
</evidence>
<dbReference type="CDD" id="cd00070">
    <property type="entry name" value="GLECT"/>
    <property type="match status" value="1"/>
</dbReference>
<gene>
    <name evidence="4" type="ORF">DGYR_LOCUS10749</name>
</gene>
<feature type="domain" description="Galectin" evidence="3">
    <location>
        <begin position="1"/>
        <end position="94"/>
    </location>
</feature>
<protein>
    <recommendedName>
        <fullName evidence="2">Galectin</fullName>
    </recommendedName>
</protein>
<dbReference type="PANTHER" id="PTHR11346">
    <property type="entry name" value="GALECTIN"/>
    <property type="match status" value="1"/>
</dbReference>
<accession>A0A7I8W3D6</accession>
<name>A0A7I8W3D6_9ANNE</name>
<dbReference type="Proteomes" id="UP000549394">
    <property type="component" value="Unassembled WGS sequence"/>
</dbReference>
<evidence type="ECO:0000259" key="3">
    <source>
        <dbReference type="PROSITE" id="PS51304"/>
    </source>
</evidence>
<dbReference type="AlphaFoldDB" id="A0A7I8W3D6"/>
<comment type="caution">
    <text evidence="4">The sequence shown here is derived from an EMBL/GenBank/DDBJ whole genome shotgun (WGS) entry which is preliminary data.</text>
</comment>
<dbReference type="InterPro" id="IPR044156">
    <property type="entry name" value="Galectin-like"/>
</dbReference>
<dbReference type="PROSITE" id="PS51304">
    <property type="entry name" value="GALECTIN"/>
    <property type="match status" value="2"/>
</dbReference>
<dbReference type="SMART" id="SM00276">
    <property type="entry name" value="GLECT"/>
    <property type="match status" value="1"/>
</dbReference>
<dbReference type="OrthoDB" id="6147920at2759"/>
<dbReference type="Gene3D" id="2.60.120.200">
    <property type="match status" value="2"/>
</dbReference>
<dbReference type="GO" id="GO:0030246">
    <property type="term" value="F:carbohydrate binding"/>
    <property type="evidence" value="ECO:0007669"/>
    <property type="project" value="UniProtKB-UniRule"/>
</dbReference>
<dbReference type="SMART" id="SM00908">
    <property type="entry name" value="Gal-bind_lectin"/>
    <property type="match status" value="2"/>
</dbReference>
<evidence type="ECO:0000256" key="2">
    <source>
        <dbReference type="RuleBase" id="RU102079"/>
    </source>
</evidence>
<proteinExistence type="predicted"/>
<keyword evidence="5" id="KW-1185">Reference proteome</keyword>
<dbReference type="InterPro" id="IPR013320">
    <property type="entry name" value="ConA-like_dom_sf"/>
</dbReference>
<sequence>MIETYLHINCRFDQKCFILNTQLNGFWGDEVEIKPGGIIRTDSEFSCAIGIVEGEYRIAFNRRSIGCFFHKLPFEKINQIEFVGEINISSIAVQADCNNQLYNGVPFLPDNLEGLPPEISTNPPISAFYPAVPFRKLLPRPPSDGSSLYVSLIPKTEAVRFEINFHCNSTEDSEDTSETNSKEIAYHASFRVKERCIVLNSWENSKWQTELRADFRVIPAVHLDILIFCESRQFRTCINGEHLIDFPHRLPMDRINSVEISGDTKLVHVRAIW</sequence>
<reference evidence="4 5" key="1">
    <citation type="submission" date="2020-08" db="EMBL/GenBank/DDBJ databases">
        <authorList>
            <person name="Hejnol A."/>
        </authorList>
    </citation>
    <scope>NUCLEOTIDE SEQUENCE [LARGE SCALE GENOMIC DNA]</scope>
</reference>
<evidence type="ECO:0000313" key="4">
    <source>
        <dbReference type="EMBL" id="CAD5123021.1"/>
    </source>
</evidence>